<sequence>MALDDDHRADVVDVGDHEAQRGEADHPKRRHTDLNEEPNCCLNSPGTANISNGSITQKEFGFSN</sequence>
<evidence type="ECO:0000313" key="2">
    <source>
        <dbReference type="EMBL" id="PQQ10691.1"/>
    </source>
</evidence>
<organism evidence="2 3">
    <name type="scientific">Prunus yedoensis var. nudiflora</name>
    <dbReference type="NCBI Taxonomy" id="2094558"/>
    <lineage>
        <taxon>Eukaryota</taxon>
        <taxon>Viridiplantae</taxon>
        <taxon>Streptophyta</taxon>
        <taxon>Embryophyta</taxon>
        <taxon>Tracheophyta</taxon>
        <taxon>Spermatophyta</taxon>
        <taxon>Magnoliopsida</taxon>
        <taxon>eudicotyledons</taxon>
        <taxon>Gunneridae</taxon>
        <taxon>Pentapetalae</taxon>
        <taxon>rosids</taxon>
        <taxon>fabids</taxon>
        <taxon>Rosales</taxon>
        <taxon>Rosaceae</taxon>
        <taxon>Amygdaloideae</taxon>
        <taxon>Amygdaleae</taxon>
        <taxon>Prunus</taxon>
    </lineage>
</organism>
<proteinExistence type="predicted"/>
<gene>
    <name evidence="2" type="ORF">Pyn_18977</name>
</gene>
<protein>
    <submittedName>
        <fullName evidence="2">TMV resistance protein N isoform X2</fullName>
    </submittedName>
</protein>
<feature type="compositionally biased region" description="Basic and acidic residues" evidence="1">
    <location>
        <begin position="1"/>
        <end position="26"/>
    </location>
</feature>
<comment type="caution">
    <text evidence="2">The sequence shown here is derived from an EMBL/GenBank/DDBJ whole genome shotgun (WGS) entry which is preliminary data.</text>
</comment>
<dbReference type="EMBL" id="PJQY01000486">
    <property type="protein sequence ID" value="PQQ10691.1"/>
    <property type="molecule type" value="Genomic_DNA"/>
</dbReference>
<evidence type="ECO:0000256" key="1">
    <source>
        <dbReference type="SAM" id="MobiDB-lite"/>
    </source>
</evidence>
<dbReference type="AlphaFoldDB" id="A0A314Z1A4"/>
<name>A0A314Z1A4_PRUYE</name>
<dbReference type="Proteomes" id="UP000250321">
    <property type="component" value="Unassembled WGS sequence"/>
</dbReference>
<keyword evidence="3" id="KW-1185">Reference proteome</keyword>
<feature type="region of interest" description="Disordered" evidence="1">
    <location>
        <begin position="1"/>
        <end position="45"/>
    </location>
</feature>
<reference evidence="2 3" key="1">
    <citation type="submission" date="2018-02" db="EMBL/GenBank/DDBJ databases">
        <title>Draft genome of wild Prunus yedoensis var. nudiflora.</title>
        <authorList>
            <person name="Baek S."/>
            <person name="Kim J.-H."/>
            <person name="Choi K."/>
            <person name="Kim G.-B."/>
            <person name="Cho A."/>
            <person name="Jang H."/>
            <person name="Shin C.-H."/>
            <person name="Yu H.-J."/>
            <person name="Mun J.-H."/>
        </authorList>
    </citation>
    <scope>NUCLEOTIDE SEQUENCE [LARGE SCALE GENOMIC DNA]</scope>
    <source>
        <strain evidence="3">cv. Jeju island</strain>
        <tissue evidence="2">Leaf</tissue>
    </source>
</reference>
<dbReference type="STRING" id="2094558.A0A314Z1A4"/>
<accession>A0A314Z1A4</accession>
<evidence type="ECO:0000313" key="3">
    <source>
        <dbReference type="Proteomes" id="UP000250321"/>
    </source>
</evidence>